<name>A0A4R5NIF9_9LACO</name>
<dbReference type="Pfam" id="PF13413">
    <property type="entry name" value="HTH_25"/>
    <property type="match status" value="1"/>
</dbReference>
<evidence type="ECO:0000313" key="5">
    <source>
        <dbReference type="Proteomes" id="UP000294854"/>
    </source>
</evidence>
<feature type="region of interest" description="Disordered" evidence="1">
    <location>
        <begin position="177"/>
        <end position="238"/>
    </location>
</feature>
<feature type="transmembrane region" description="Helical" evidence="2">
    <location>
        <begin position="150"/>
        <end position="169"/>
    </location>
</feature>
<evidence type="ECO:0000256" key="2">
    <source>
        <dbReference type="SAM" id="Phobius"/>
    </source>
</evidence>
<dbReference type="Gene3D" id="1.10.260.40">
    <property type="entry name" value="lambda repressor-like DNA-binding domains"/>
    <property type="match status" value="1"/>
</dbReference>
<dbReference type="InterPro" id="IPR010982">
    <property type="entry name" value="Lambda_DNA-bd_dom_sf"/>
</dbReference>
<organism evidence="4 5">
    <name type="scientific">Secundilactobacillus malefermentans</name>
    <dbReference type="NCBI Taxonomy" id="176292"/>
    <lineage>
        <taxon>Bacteria</taxon>
        <taxon>Bacillati</taxon>
        <taxon>Bacillota</taxon>
        <taxon>Bacilli</taxon>
        <taxon>Lactobacillales</taxon>
        <taxon>Lactobacillaceae</taxon>
        <taxon>Secundilactobacillus</taxon>
    </lineage>
</organism>
<protein>
    <recommendedName>
        <fullName evidence="3">Cytoskeleton protein RodZ-like C-terminal domain-containing protein</fullName>
    </recommendedName>
</protein>
<comment type="caution">
    <text evidence="4">The sequence shown here is derived from an EMBL/GenBank/DDBJ whole genome shotgun (WGS) entry which is preliminary data.</text>
</comment>
<sequence length="350" mass="38163">MVVLGILRKNLIGLMLYWNWFLKLNIWRKILIMSEKDNVSIGKTLRDARIAKGFTIDDLQQTTKIQKRYLIAIEEERFDDLPGDFYVRAFIKQYADTVDLDGAELLNEFSNKLPNTKTQEYTDKVNENNPTTRSTQRKVDDRYEKLRRKIPMVVAIVVVILVLGGIWYASSLHSQKSSQDNIDSSSVSVSGSSSSTSSSKKESQKKASSSSKKSKVSFETTSNSGSAATLTMKNAPKSKAVTIKTSANAWTSVSSTTAQLWQGTLQSSSHTVKVPTATTQLTFRLGGPSSTTISIGGHKVPLAKLISSQTSSSTSATTSTSSSATTQYGSSSTSSTTTTAQLSSLTIIFK</sequence>
<proteinExistence type="predicted"/>
<evidence type="ECO:0000313" key="4">
    <source>
        <dbReference type="EMBL" id="TDG74352.1"/>
    </source>
</evidence>
<dbReference type="Pfam" id="PF13464">
    <property type="entry name" value="RodZ_C"/>
    <property type="match status" value="1"/>
</dbReference>
<dbReference type="STRING" id="1122149.FD44_GL002001"/>
<dbReference type="PANTHER" id="PTHR34475">
    <property type="match status" value="1"/>
</dbReference>
<feature type="compositionally biased region" description="Low complexity" evidence="1">
    <location>
        <begin position="177"/>
        <end position="198"/>
    </location>
</feature>
<feature type="region of interest" description="Disordered" evidence="1">
    <location>
        <begin position="312"/>
        <end position="336"/>
    </location>
</feature>
<dbReference type="InterPro" id="IPR050400">
    <property type="entry name" value="Bact_Cytoskel_RodZ"/>
</dbReference>
<dbReference type="GO" id="GO:0003677">
    <property type="term" value="F:DNA binding"/>
    <property type="evidence" value="ECO:0007669"/>
    <property type="project" value="InterPro"/>
</dbReference>
<dbReference type="SUPFAM" id="SSF47413">
    <property type="entry name" value="lambda repressor-like DNA-binding domains"/>
    <property type="match status" value="1"/>
</dbReference>
<accession>A0A4R5NIF9</accession>
<keyword evidence="2" id="KW-1133">Transmembrane helix</keyword>
<dbReference type="AlphaFoldDB" id="A0A4R5NIF9"/>
<dbReference type="InterPro" id="IPR025194">
    <property type="entry name" value="RodZ-like_C"/>
</dbReference>
<evidence type="ECO:0000256" key="1">
    <source>
        <dbReference type="SAM" id="MobiDB-lite"/>
    </source>
</evidence>
<dbReference type="PANTHER" id="PTHR34475:SF1">
    <property type="entry name" value="CYTOSKELETON PROTEIN RODZ"/>
    <property type="match status" value="1"/>
</dbReference>
<dbReference type="Proteomes" id="UP000294854">
    <property type="component" value="Unassembled WGS sequence"/>
</dbReference>
<keyword evidence="5" id="KW-1185">Reference proteome</keyword>
<feature type="compositionally biased region" description="Polar residues" evidence="1">
    <location>
        <begin position="218"/>
        <end position="232"/>
    </location>
</feature>
<evidence type="ECO:0000259" key="3">
    <source>
        <dbReference type="Pfam" id="PF13464"/>
    </source>
</evidence>
<keyword evidence="2" id="KW-0812">Transmembrane</keyword>
<dbReference type="EMBL" id="PUFO01000079">
    <property type="protein sequence ID" value="TDG74352.1"/>
    <property type="molecule type" value="Genomic_DNA"/>
</dbReference>
<keyword evidence="2" id="KW-0472">Membrane</keyword>
<feature type="domain" description="Cytoskeleton protein RodZ-like C-terminal" evidence="3">
    <location>
        <begin position="242"/>
        <end position="305"/>
    </location>
</feature>
<feature type="region of interest" description="Disordered" evidence="1">
    <location>
        <begin position="122"/>
        <end position="141"/>
    </location>
</feature>
<gene>
    <name evidence="4" type="ORF">C5L31_000919</name>
</gene>
<reference evidence="4 5" key="1">
    <citation type="journal article" date="2019" name="Appl. Microbiol. Biotechnol.">
        <title>Uncovering carbohydrate metabolism through a genotype-phenotype association study of 56 lactic acid bacteria genomes.</title>
        <authorList>
            <person name="Buron-Moles G."/>
            <person name="Chailyan A."/>
            <person name="Dolejs I."/>
            <person name="Forster J."/>
            <person name="Miks M.H."/>
        </authorList>
    </citation>
    <scope>NUCLEOTIDE SEQUENCE [LARGE SCALE GENOMIC DNA]</scope>
    <source>
        <strain evidence="4 5">ATCC 49373</strain>
    </source>
</reference>